<feature type="repeat" description="ANK" evidence="3">
    <location>
        <begin position="51"/>
        <end position="87"/>
    </location>
</feature>
<name>A0A6P7TZZ7_9MOLL</name>
<dbReference type="AlphaFoldDB" id="A0A6P7TZZ7"/>
<dbReference type="Pfam" id="PF00023">
    <property type="entry name" value="Ank"/>
    <property type="match status" value="1"/>
</dbReference>
<accession>A0A6P7TZZ7</accession>
<evidence type="ECO:0000313" key="6">
    <source>
        <dbReference type="RefSeq" id="XP_036355995.1"/>
    </source>
</evidence>
<evidence type="ECO:0000256" key="3">
    <source>
        <dbReference type="PROSITE-ProRule" id="PRU00023"/>
    </source>
</evidence>
<reference evidence="5 6" key="1">
    <citation type="submission" date="2025-08" db="UniProtKB">
        <authorList>
            <consortium name="RefSeq"/>
        </authorList>
    </citation>
    <scope>IDENTIFICATION</scope>
</reference>
<protein>
    <submittedName>
        <fullName evidence="5 6">Ankyrin repeat protein RBE_0997 isoform X1</fullName>
    </submittedName>
</protein>
<dbReference type="Proteomes" id="UP000515154">
    <property type="component" value="Unplaced"/>
</dbReference>
<evidence type="ECO:0000256" key="2">
    <source>
        <dbReference type="ARBA" id="ARBA00023043"/>
    </source>
</evidence>
<dbReference type="RefSeq" id="XP_029657358.1">
    <property type="nucleotide sequence ID" value="XM_029801498.2"/>
</dbReference>
<gene>
    <name evidence="5 6" type="primary">LOC115231482</name>
</gene>
<dbReference type="RefSeq" id="XP_036355995.1">
    <property type="nucleotide sequence ID" value="XM_036500102.1"/>
</dbReference>
<dbReference type="Gene3D" id="1.25.40.20">
    <property type="entry name" value="Ankyrin repeat-containing domain"/>
    <property type="match status" value="1"/>
</dbReference>
<dbReference type="PANTHER" id="PTHR24198:SF165">
    <property type="entry name" value="ANKYRIN REPEAT-CONTAINING PROTEIN-RELATED"/>
    <property type="match status" value="1"/>
</dbReference>
<dbReference type="PROSITE" id="PS50297">
    <property type="entry name" value="ANK_REP_REGION"/>
    <property type="match status" value="1"/>
</dbReference>
<dbReference type="InterPro" id="IPR002110">
    <property type="entry name" value="Ankyrin_rpt"/>
</dbReference>
<dbReference type="SUPFAM" id="SSF48403">
    <property type="entry name" value="Ankyrin repeat"/>
    <property type="match status" value="1"/>
</dbReference>
<feature type="repeat" description="ANK" evidence="3">
    <location>
        <begin position="18"/>
        <end position="50"/>
    </location>
</feature>
<dbReference type="Pfam" id="PF13637">
    <property type="entry name" value="Ank_4"/>
    <property type="match status" value="1"/>
</dbReference>
<dbReference type="Pfam" id="PF12796">
    <property type="entry name" value="Ank_2"/>
    <property type="match status" value="1"/>
</dbReference>
<dbReference type="KEGG" id="osn:115231482"/>
<proteinExistence type="predicted"/>
<dbReference type="InterPro" id="IPR036770">
    <property type="entry name" value="Ankyrin_rpt-contain_sf"/>
</dbReference>
<keyword evidence="2 3" id="KW-0040">ANK repeat</keyword>
<feature type="repeat" description="ANK" evidence="3">
    <location>
        <begin position="123"/>
        <end position="145"/>
    </location>
</feature>
<keyword evidence="1" id="KW-0677">Repeat</keyword>
<sequence length="366" mass="41915">MLFKQPDSCVTMPKHFRSMKTALHQAVLDQRLHQVRLLIKQRVNVNIQDLYGRTPLMVACFLDDETKAFKIVRTLIRAGSCLDIYDDFHRSALSYAALNGLMNVLSFLLQLDSCTDFNEVDNNGNTLLHMAAESGNPELVNFLLDDFEKYHHHKIDVENSEGFTPFLLACKNNNCASAHILLTKGKACIDVRDHREHRTAVEWINVSQKSIFPKLKSPVRNKTSSIVQNMPSLSREYTMYRRHITPICRHVGNNKPTTFAGSYRRMNNVHLKQKERYLEGFVDAREALLVEIAKINKERRPLSSESNSSSVYLDLVNQTCSTERTKTDLLLPQLFQLYSEQLLENNTQQLSALTLTSSHLKQSTTD</sequence>
<evidence type="ECO:0000313" key="4">
    <source>
        <dbReference type="Proteomes" id="UP000515154"/>
    </source>
</evidence>
<dbReference type="SMART" id="SM00248">
    <property type="entry name" value="ANK"/>
    <property type="match status" value="5"/>
</dbReference>
<evidence type="ECO:0000313" key="5">
    <source>
        <dbReference type="RefSeq" id="XP_029657358.1"/>
    </source>
</evidence>
<evidence type="ECO:0000256" key="1">
    <source>
        <dbReference type="ARBA" id="ARBA00022737"/>
    </source>
</evidence>
<dbReference type="PANTHER" id="PTHR24198">
    <property type="entry name" value="ANKYRIN REPEAT AND PROTEIN KINASE DOMAIN-CONTAINING PROTEIN"/>
    <property type="match status" value="1"/>
</dbReference>
<dbReference type="PROSITE" id="PS50088">
    <property type="entry name" value="ANK_REPEAT"/>
    <property type="match status" value="3"/>
</dbReference>
<keyword evidence="4" id="KW-1185">Reference proteome</keyword>
<organism evidence="4 5">
    <name type="scientific">Octopus sinensis</name>
    <name type="common">East Asian common octopus</name>
    <dbReference type="NCBI Taxonomy" id="2607531"/>
    <lineage>
        <taxon>Eukaryota</taxon>
        <taxon>Metazoa</taxon>
        <taxon>Spiralia</taxon>
        <taxon>Lophotrochozoa</taxon>
        <taxon>Mollusca</taxon>
        <taxon>Cephalopoda</taxon>
        <taxon>Coleoidea</taxon>
        <taxon>Octopodiformes</taxon>
        <taxon>Octopoda</taxon>
        <taxon>Incirrata</taxon>
        <taxon>Octopodidae</taxon>
        <taxon>Octopus</taxon>
    </lineage>
</organism>